<evidence type="ECO:0000313" key="2">
    <source>
        <dbReference type="Proteomes" id="UP000183832"/>
    </source>
</evidence>
<organism evidence="1 2">
    <name type="scientific">Clunio marinus</name>
    <dbReference type="NCBI Taxonomy" id="568069"/>
    <lineage>
        <taxon>Eukaryota</taxon>
        <taxon>Metazoa</taxon>
        <taxon>Ecdysozoa</taxon>
        <taxon>Arthropoda</taxon>
        <taxon>Hexapoda</taxon>
        <taxon>Insecta</taxon>
        <taxon>Pterygota</taxon>
        <taxon>Neoptera</taxon>
        <taxon>Endopterygota</taxon>
        <taxon>Diptera</taxon>
        <taxon>Nematocera</taxon>
        <taxon>Chironomoidea</taxon>
        <taxon>Chironomidae</taxon>
        <taxon>Clunio</taxon>
    </lineage>
</organism>
<protein>
    <submittedName>
        <fullName evidence="1">CLUMA_CG011453, isoform A</fullName>
    </submittedName>
</protein>
<reference evidence="1 2" key="1">
    <citation type="submission" date="2015-04" db="EMBL/GenBank/DDBJ databases">
        <authorList>
            <person name="Syromyatnikov M.Y."/>
            <person name="Popov V.N."/>
        </authorList>
    </citation>
    <scope>NUCLEOTIDE SEQUENCE [LARGE SCALE GENOMIC DNA]</scope>
</reference>
<accession>A0A1J1ICS6</accession>
<dbReference type="EMBL" id="CVRI01000047">
    <property type="protein sequence ID" value="CRK98085.1"/>
    <property type="molecule type" value="Genomic_DNA"/>
</dbReference>
<keyword evidence="2" id="KW-1185">Reference proteome</keyword>
<evidence type="ECO:0000313" key="1">
    <source>
        <dbReference type="EMBL" id="CRK98085.1"/>
    </source>
</evidence>
<dbReference type="Proteomes" id="UP000183832">
    <property type="component" value="Unassembled WGS sequence"/>
</dbReference>
<dbReference type="AlphaFoldDB" id="A0A1J1ICS6"/>
<proteinExistence type="predicted"/>
<sequence>MLLTRLTTVAGFDDEEIKRGKKHVLSTVSFLCFHSFWWLTIQSHKQVITAPDIYSYFMSFTSNFVDDANNLLCNLQLALKLPEFRVHFIAYCIQS</sequence>
<gene>
    <name evidence="1" type="ORF">CLUMA_CG011453</name>
</gene>
<name>A0A1J1ICS6_9DIPT</name>